<feature type="transmembrane region" description="Helical" evidence="6">
    <location>
        <begin position="133"/>
        <end position="160"/>
    </location>
</feature>
<evidence type="ECO:0000256" key="5">
    <source>
        <dbReference type="ARBA" id="ARBA00023136"/>
    </source>
</evidence>
<protein>
    <submittedName>
        <fullName evidence="8">Secretion system protein</fullName>
    </submittedName>
</protein>
<keyword evidence="2" id="KW-1003">Cell membrane</keyword>
<evidence type="ECO:0000256" key="3">
    <source>
        <dbReference type="ARBA" id="ARBA00022692"/>
    </source>
</evidence>
<sequence>MTTAEVTTTAAPRTVGDAPAGPETVLDVAVAIDLIAIGLSGGAALVDAVAAVAEVSGPVIGSHLRQVVAALRWGVLGAAAWADLPEVWQRAAAALVLAEEAGVPPRDLLHDAADALRADEAARQEAAAARLGVALVIPLGLFFLPAFGLLAVVPVIAALARDVLSGVT</sequence>
<reference evidence="8" key="1">
    <citation type="submission" date="2020-03" db="EMBL/GenBank/DDBJ databases">
        <title>Draft sequencing of Calidifontibacter sp. DB0510.</title>
        <authorList>
            <person name="Kim D.-U."/>
        </authorList>
    </citation>
    <scope>NUCLEOTIDE SEQUENCE</scope>
    <source>
        <strain evidence="8">DB0510</strain>
    </source>
</reference>
<keyword evidence="9" id="KW-1185">Reference proteome</keyword>
<keyword evidence="4 6" id="KW-1133">Transmembrane helix</keyword>
<gene>
    <name evidence="8" type="ORF">G9U51_06330</name>
</gene>
<dbReference type="Pfam" id="PF00482">
    <property type="entry name" value="T2SSF"/>
    <property type="match status" value="1"/>
</dbReference>
<accession>A0A967B0Y9</accession>
<evidence type="ECO:0000256" key="2">
    <source>
        <dbReference type="ARBA" id="ARBA00022475"/>
    </source>
</evidence>
<proteinExistence type="predicted"/>
<feature type="domain" description="Type II secretion system protein GspF" evidence="7">
    <location>
        <begin position="32"/>
        <end position="149"/>
    </location>
</feature>
<dbReference type="RefSeq" id="WP_166194824.1">
    <property type="nucleotide sequence ID" value="NZ_JAAOIV010000003.1"/>
</dbReference>
<evidence type="ECO:0000313" key="8">
    <source>
        <dbReference type="EMBL" id="NHN55400.1"/>
    </source>
</evidence>
<dbReference type="AlphaFoldDB" id="A0A967B0Y9"/>
<name>A0A967B0Y9_9MICO</name>
<comment type="subcellular location">
    <subcellularLocation>
        <location evidence="1">Cell membrane</location>
        <topology evidence="1">Multi-pass membrane protein</topology>
    </subcellularLocation>
</comment>
<evidence type="ECO:0000256" key="1">
    <source>
        <dbReference type="ARBA" id="ARBA00004651"/>
    </source>
</evidence>
<dbReference type="PANTHER" id="PTHR35007:SF3">
    <property type="entry name" value="POSSIBLE CONSERVED ALANINE RICH MEMBRANE PROTEIN"/>
    <property type="match status" value="1"/>
</dbReference>
<evidence type="ECO:0000256" key="4">
    <source>
        <dbReference type="ARBA" id="ARBA00022989"/>
    </source>
</evidence>
<keyword evidence="3 6" id="KW-0812">Transmembrane</keyword>
<comment type="caution">
    <text evidence="8">The sequence shown here is derived from an EMBL/GenBank/DDBJ whole genome shotgun (WGS) entry which is preliminary data.</text>
</comment>
<organism evidence="8 9">
    <name type="scientific">Metallococcus carri</name>
    <dbReference type="NCBI Taxonomy" id="1656884"/>
    <lineage>
        <taxon>Bacteria</taxon>
        <taxon>Bacillati</taxon>
        <taxon>Actinomycetota</taxon>
        <taxon>Actinomycetes</taxon>
        <taxon>Micrococcales</taxon>
        <taxon>Dermacoccaceae</taxon>
        <taxon>Metallococcus</taxon>
    </lineage>
</organism>
<dbReference type="Proteomes" id="UP000744769">
    <property type="component" value="Unassembled WGS sequence"/>
</dbReference>
<dbReference type="GO" id="GO:0005886">
    <property type="term" value="C:plasma membrane"/>
    <property type="evidence" value="ECO:0007669"/>
    <property type="project" value="UniProtKB-SubCell"/>
</dbReference>
<dbReference type="InterPro" id="IPR018076">
    <property type="entry name" value="T2SS_GspF_dom"/>
</dbReference>
<dbReference type="PANTHER" id="PTHR35007">
    <property type="entry name" value="INTEGRAL MEMBRANE PROTEIN-RELATED"/>
    <property type="match status" value="1"/>
</dbReference>
<evidence type="ECO:0000259" key="7">
    <source>
        <dbReference type="Pfam" id="PF00482"/>
    </source>
</evidence>
<keyword evidence="5 6" id="KW-0472">Membrane</keyword>
<evidence type="ECO:0000256" key="6">
    <source>
        <dbReference type="SAM" id="Phobius"/>
    </source>
</evidence>
<evidence type="ECO:0000313" key="9">
    <source>
        <dbReference type="Proteomes" id="UP000744769"/>
    </source>
</evidence>
<dbReference type="EMBL" id="JAAOIV010000003">
    <property type="protein sequence ID" value="NHN55400.1"/>
    <property type="molecule type" value="Genomic_DNA"/>
</dbReference>